<feature type="domain" description="NAA35-like TPR repeats" evidence="7">
    <location>
        <begin position="391"/>
        <end position="796"/>
    </location>
</feature>
<dbReference type="InterPro" id="IPR057982">
    <property type="entry name" value="TPR_NAA35"/>
</dbReference>
<feature type="region of interest" description="Disordered" evidence="5">
    <location>
        <begin position="338"/>
        <end position="367"/>
    </location>
</feature>
<dbReference type="PANTHER" id="PTHR21373:SF0">
    <property type="entry name" value="N-ALPHA-ACETYLTRANSFERASE 35, NATC AUXILIARY SUBUNIT"/>
    <property type="match status" value="1"/>
</dbReference>
<dbReference type="InterPro" id="IPR057983">
    <property type="entry name" value="NAA35-like_N"/>
</dbReference>
<feature type="compositionally biased region" description="Basic residues" evidence="5">
    <location>
        <begin position="632"/>
        <end position="647"/>
    </location>
</feature>
<dbReference type="Pfam" id="PF04112">
    <property type="entry name" value="Mak10"/>
    <property type="match status" value="1"/>
</dbReference>
<dbReference type="EMBL" id="LSRL02000017">
    <property type="protein sequence ID" value="TDG50223.1"/>
    <property type="molecule type" value="Genomic_DNA"/>
</dbReference>
<evidence type="ECO:0000256" key="3">
    <source>
        <dbReference type="ARBA" id="ARBA00022490"/>
    </source>
</evidence>
<evidence type="ECO:0000256" key="4">
    <source>
        <dbReference type="ARBA" id="ARBA00030494"/>
    </source>
</evidence>
<evidence type="ECO:0000313" key="9">
    <source>
        <dbReference type="Proteomes" id="UP000295192"/>
    </source>
</evidence>
<accession>A0A484BN80</accession>
<protein>
    <recommendedName>
        <fullName evidence="4">Protein MAK10 homolog</fullName>
    </recommendedName>
</protein>
<comment type="caution">
    <text evidence="8">The sequence shown here is derived from an EMBL/GenBank/DDBJ whole genome shotgun (WGS) entry which is preliminary data.</text>
</comment>
<feature type="compositionally biased region" description="Basic and acidic residues" evidence="5">
    <location>
        <begin position="39"/>
        <end position="49"/>
    </location>
</feature>
<dbReference type="Pfam" id="PF25789">
    <property type="entry name" value="TPR_NAA35"/>
    <property type="match status" value="1"/>
</dbReference>
<evidence type="ECO:0000256" key="5">
    <source>
        <dbReference type="SAM" id="MobiDB-lite"/>
    </source>
</evidence>
<gene>
    <name evidence="8" type="ORF">AWZ03_003439</name>
</gene>
<evidence type="ECO:0000259" key="6">
    <source>
        <dbReference type="Pfam" id="PF04112"/>
    </source>
</evidence>
<dbReference type="InterPro" id="IPR007244">
    <property type="entry name" value="Naa35_N"/>
</dbReference>
<feature type="domain" description="NAA35-like N-terminal" evidence="6">
    <location>
        <begin position="105"/>
        <end position="210"/>
    </location>
</feature>
<evidence type="ECO:0000256" key="1">
    <source>
        <dbReference type="ARBA" id="ARBA00004496"/>
    </source>
</evidence>
<proteinExistence type="inferred from homology"/>
<evidence type="ECO:0000313" key="8">
    <source>
        <dbReference type="EMBL" id="TDG50223.1"/>
    </source>
</evidence>
<evidence type="ECO:0000256" key="2">
    <source>
        <dbReference type="ARBA" id="ARBA00006289"/>
    </source>
</evidence>
<dbReference type="KEGG" id="dnv:108653922"/>
<reference evidence="8 9" key="1">
    <citation type="journal article" date="2019" name="J. Hered.">
        <title>An Improved Genome Assembly for Drosophila navojoa, the Basal Species in the mojavensis Cluster.</title>
        <authorList>
            <person name="Vanderlinde T."/>
            <person name="Dupim E.G."/>
            <person name="Nazario-Yepiz N.O."/>
            <person name="Carvalho A.B."/>
        </authorList>
    </citation>
    <scope>NUCLEOTIDE SEQUENCE [LARGE SCALE GENOMIC DNA]</scope>
    <source>
        <strain evidence="8">Navoj_Jal97</strain>
        <tissue evidence="8">Whole organism</tissue>
    </source>
</reference>
<comment type="subcellular location">
    <subcellularLocation>
        <location evidence="1">Cytoplasm</location>
    </subcellularLocation>
</comment>
<evidence type="ECO:0000259" key="7">
    <source>
        <dbReference type="Pfam" id="PF25789"/>
    </source>
</evidence>
<comment type="similarity">
    <text evidence="2">Belongs to the MAK10 family.</text>
</comment>
<dbReference type="Proteomes" id="UP000295192">
    <property type="component" value="Unassembled WGS sequence"/>
</dbReference>
<keyword evidence="3" id="KW-0963">Cytoplasm</keyword>
<dbReference type="STRING" id="7232.A0A484BN80"/>
<feature type="region of interest" description="Disordered" evidence="5">
    <location>
        <begin position="618"/>
        <end position="647"/>
    </location>
</feature>
<keyword evidence="9" id="KW-1185">Reference proteome</keyword>
<name>A0A484BN80_DRONA</name>
<dbReference type="OrthoDB" id="269405at2759"/>
<sequence>MHGTYASEQPTDFQAATAAAAAAAAAAASASVSAMRTTAEQRDMEREQNSNDPDEWSMSECGFADSDVQRAIRGGSAAEDITQYPIHGWVDVTDEFHDACSELLPGELAQDMLFGLFEAMSAIEIMDPKMDVGMGFDKFDLPPPSFEAAVAMGAIKLDGLKPAELIGIFDALFACLVSWLEGNSMDQVLFTCLYLHAPSQIQDKALRVFCTAVRNLIVVIKNIIILAAVNEEEDFQLYGNSALLAAEKAQPSTIAGLLKEVEDELVRKCKQLTSTENQNLMAVVHRLRFMRHLFQAIYQVELMAGADSAEEAVNEIYKNLNVASELLPLIKRTIDRGTQPVEGSEAPNPMGFSPRIHDRSQPPTFPRSIKIRDRPASYQFLEEMVARFKYACKVIRYKDYYSALNFFIEYSRKSGHCILSRSVLQSLFNSSILLAHGKQSMKQFLRHSVQAFNSPPVLNPKHPVANDPKVQQHLETFFRYCINMKTFNQFIRLCGFNRARQRDKLAHLIENFDPLQVDAARLDSLMNQMANDRAMEGNESHATALKHSTHFSTWVLYNCFRAMLIYLMSGFELELYAVHEFLYIYWYPYEFLIGFLVSALTRTENILLAQEEYAEHQSRIQSNGGNSGSGGKNRKAAKPKKNKKQQRPYRQEIVYYHALLSLCGGMYKAMGALTKDGRVRLPMSKFDNEEIRYNRRFAPFMPLTSPPPVSYAEFKNIRDHMMLNSVEELYSFAAKHFDQARNVLESIQNPEQEILDLLQIARTNFVVMNVLARGHQKEVKRQPEFDFSKHSYFPIIKLK</sequence>
<dbReference type="OMA" id="QMEWIVQ"/>
<dbReference type="AlphaFoldDB" id="A0A484BN80"/>
<dbReference type="GO" id="GO:0031417">
    <property type="term" value="C:NatC complex"/>
    <property type="evidence" value="ECO:0007669"/>
    <property type="project" value="InterPro"/>
</dbReference>
<dbReference type="PANTHER" id="PTHR21373">
    <property type="entry name" value="GLUCOSE REPRESSIBLE PROTEIN MAK10"/>
    <property type="match status" value="1"/>
</dbReference>
<feature type="region of interest" description="Disordered" evidence="5">
    <location>
        <begin position="32"/>
        <end position="60"/>
    </location>
</feature>
<organism evidence="8 9">
    <name type="scientific">Drosophila navojoa</name>
    <name type="common">Fruit fly</name>
    <dbReference type="NCBI Taxonomy" id="7232"/>
    <lineage>
        <taxon>Eukaryota</taxon>
        <taxon>Metazoa</taxon>
        <taxon>Ecdysozoa</taxon>
        <taxon>Arthropoda</taxon>
        <taxon>Hexapoda</taxon>
        <taxon>Insecta</taxon>
        <taxon>Pterygota</taxon>
        <taxon>Neoptera</taxon>
        <taxon>Endopterygota</taxon>
        <taxon>Diptera</taxon>
        <taxon>Brachycera</taxon>
        <taxon>Muscomorpha</taxon>
        <taxon>Ephydroidea</taxon>
        <taxon>Drosophilidae</taxon>
        <taxon>Drosophila</taxon>
    </lineage>
</organism>